<protein>
    <submittedName>
        <fullName evidence="1">Uncharacterized protein</fullName>
    </submittedName>
</protein>
<dbReference type="Proteomes" id="UP001055879">
    <property type="component" value="Linkage Group LG02"/>
</dbReference>
<evidence type="ECO:0000313" key="1">
    <source>
        <dbReference type="EMBL" id="KAI3759222.1"/>
    </source>
</evidence>
<gene>
    <name evidence="1" type="ORF">L6452_06869</name>
</gene>
<organism evidence="1 2">
    <name type="scientific">Arctium lappa</name>
    <name type="common">Greater burdock</name>
    <name type="synonym">Lappa major</name>
    <dbReference type="NCBI Taxonomy" id="4217"/>
    <lineage>
        <taxon>Eukaryota</taxon>
        <taxon>Viridiplantae</taxon>
        <taxon>Streptophyta</taxon>
        <taxon>Embryophyta</taxon>
        <taxon>Tracheophyta</taxon>
        <taxon>Spermatophyta</taxon>
        <taxon>Magnoliopsida</taxon>
        <taxon>eudicotyledons</taxon>
        <taxon>Gunneridae</taxon>
        <taxon>Pentapetalae</taxon>
        <taxon>asterids</taxon>
        <taxon>campanulids</taxon>
        <taxon>Asterales</taxon>
        <taxon>Asteraceae</taxon>
        <taxon>Carduoideae</taxon>
        <taxon>Cardueae</taxon>
        <taxon>Arctiinae</taxon>
        <taxon>Arctium</taxon>
    </lineage>
</organism>
<name>A0ACB9EL90_ARCLA</name>
<reference evidence="2" key="1">
    <citation type="journal article" date="2022" name="Mol. Ecol. Resour.">
        <title>The genomes of chicory, endive, great burdock and yacon provide insights into Asteraceae palaeo-polyploidization history and plant inulin production.</title>
        <authorList>
            <person name="Fan W."/>
            <person name="Wang S."/>
            <person name="Wang H."/>
            <person name="Wang A."/>
            <person name="Jiang F."/>
            <person name="Liu H."/>
            <person name="Zhao H."/>
            <person name="Xu D."/>
            <person name="Zhang Y."/>
        </authorList>
    </citation>
    <scope>NUCLEOTIDE SEQUENCE [LARGE SCALE GENOMIC DNA]</scope>
    <source>
        <strain evidence="2">cv. Niubang</strain>
    </source>
</reference>
<dbReference type="EMBL" id="CM042048">
    <property type="protein sequence ID" value="KAI3759222.1"/>
    <property type="molecule type" value="Genomic_DNA"/>
</dbReference>
<reference evidence="1 2" key="2">
    <citation type="journal article" date="2022" name="Mol. Ecol. Resour.">
        <title>The genomes of chicory, endive, great burdock and yacon provide insights into Asteraceae paleo-polyploidization history and plant inulin production.</title>
        <authorList>
            <person name="Fan W."/>
            <person name="Wang S."/>
            <person name="Wang H."/>
            <person name="Wang A."/>
            <person name="Jiang F."/>
            <person name="Liu H."/>
            <person name="Zhao H."/>
            <person name="Xu D."/>
            <person name="Zhang Y."/>
        </authorList>
    </citation>
    <scope>NUCLEOTIDE SEQUENCE [LARGE SCALE GENOMIC DNA]</scope>
    <source>
        <strain evidence="2">cv. Niubang</strain>
    </source>
</reference>
<proteinExistence type="predicted"/>
<evidence type="ECO:0000313" key="2">
    <source>
        <dbReference type="Proteomes" id="UP001055879"/>
    </source>
</evidence>
<keyword evidence="2" id="KW-1185">Reference proteome</keyword>
<sequence length="731" mass="79399">MAEESEKRFHAVMDKLFLAPPPNSKSNSKSTTTTASTSATAGGLLRGRKRPHTMTTTLAIVDSKFKGGTIEELRNASGGTVHSPMCRPWDREDLLKRLATFKSMTWFAKPEVVSAINCARRGWINVDMDIIACESCRARLFFSTPSSWAQQQVEKAASVFSLKLNNGHKLLCPWVDNACDEKLAQFPPTSPADLVDSYKKRCASVLQLLELPVISSTAIDHMSSPLLEHFLKSPPALENINGHDNVSARGFGDEREEVLPVLYYQAQKLISLCGWEPRLLPYIVDCKDVQNQSIKDGTLPDSFAASNAHNASITVYSSRTAENVEANQSPATGSEQYDHTSVVLDCRLCGARVGLWAFRTTPRPAEFVRLIGHAELNEENEAACQIDNTNHPNVETSHAAKGEQTTSIAKSGTTSSNRNALNLTIAGGPPPAEQNFRPTISLPVVGQNLRSRFSSAFESVDGDQQPFKALSQVRKEHMRWVQETNEDAHHSATNNGSVDGVDNGGHMSVEGDAITKTATFGTNKPYTTTADQLENLDGKSSNSGGNTPEDLANVETVNTVTGDLHSPEDDGSSKTHGAENSALDHATSLNNVPDTSLAVNDNVQQNLVIDKNCDKLVNDRGCGVQTPGHPLKFSSAYLDKDSNQPSAAKAMELDPIKQHRHFCPWIASSGKSAPGWKQTLSALERQKEFIYPSATTQASSLLIEVEDPVGSVKKLLTPPSAKRKKFTHGSS</sequence>
<comment type="caution">
    <text evidence="1">The sequence shown here is derived from an EMBL/GenBank/DDBJ whole genome shotgun (WGS) entry which is preliminary data.</text>
</comment>
<accession>A0ACB9EL90</accession>